<evidence type="ECO:0000313" key="2">
    <source>
        <dbReference type="EMBL" id="MBW0495437.1"/>
    </source>
</evidence>
<name>A0A9Q3D829_9BASI</name>
<gene>
    <name evidence="2" type="ORF">O181_035152</name>
</gene>
<dbReference type="AlphaFoldDB" id="A0A9Q3D829"/>
<dbReference type="EMBL" id="AVOT02013098">
    <property type="protein sequence ID" value="MBW0495437.1"/>
    <property type="molecule type" value="Genomic_DNA"/>
</dbReference>
<evidence type="ECO:0000313" key="3">
    <source>
        <dbReference type="Proteomes" id="UP000765509"/>
    </source>
</evidence>
<comment type="caution">
    <text evidence="2">The sequence shown here is derived from an EMBL/GenBank/DDBJ whole genome shotgun (WGS) entry which is preliminary data.</text>
</comment>
<organism evidence="2 3">
    <name type="scientific">Austropuccinia psidii MF-1</name>
    <dbReference type="NCBI Taxonomy" id="1389203"/>
    <lineage>
        <taxon>Eukaryota</taxon>
        <taxon>Fungi</taxon>
        <taxon>Dikarya</taxon>
        <taxon>Basidiomycota</taxon>
        <taxon>Pucciniomycotina</taxon>
        <taxon>Pucciniomycetes</taxon>
        <taxon>Pucciniales</taxon>
        <taxon>Sphaerophragmiaceae</taxon>
        <taxon>Austropuccinia</taxon>
    </lineage>
</organism>
<dbReference type="Proteomes" id="UP000765509">
    <property type="component" value="Unassembled WGS sequence"/>
</dbReference>
<reference evidence="2" key="1">
    <citation type="submission" date="2021-03" db="EMBL/GenBank/DDBJ databases">
        <title>Draft genome sequence of rust myrtle Austropuccinia psidii MF-1, a brazilian biotype.</title>
        <authorList>
            <person name="Quecine M.C."/>
            <person name="Pachon D.M.R."/>
            <person name="Bonatelli M.L."/>
            <person name="Correr F.H."/>
            <person name="Franceschini L.M."/>
            <person name="Leite T.F."/>
            <person name="Margarido G.R.A."/>
            <person name="Almeida C.A."/>
            <person name="Ferrarezi J.A."/>
            <person name="Labate C.A."/>
        </authorList>
    </citation>
    <scope>NUCLEOTIDE SEQUENCE</scope>
    <source>
        <strain evidence="2">MF-1</strain>
    </source>
</reference>
<feature type="region of interest" description="Disordered" evidence="1">
    <location>
        <begin position="23"/>
        <end position="63"/>
    </location>
</feature>
<sequence length="105" mass="11415">MHIQHSPIARYTRSQARAQAVLTPTPRAPLDGTPKAPQLRAQFGRSSTIKGEGRGPRRSNSFSGVVGGFPGLSRVLVKMVKRKGLMVLKVSLLLWGNPKVMEGQI</sequence>
<keyword evidence="3" id="KW-1185">Reference proteome</keyword>
<evidence type="ECO:0000256" key="1">
    <source>
        <dbReference type="SAM" id="MobiDB-lite"/>
    </source>
</evidence>
<accession>A0A9Q3D829</accession>
<proteinExistence type="predicted"/>
<protein>
    <submittedName>
        <fullName evidence="2">Uncharacterized protein</fullName>
    </submittedName>
</protein>